<feature type="domain" description="3CxxC-type" evidence="8">
    <location>
        <begin position="55"/>
        <end position="163"/>
    </location>
</feature>
<protein>
    <recommendedName>
        <fullName evidence="8">3CxxC-type domain-containing protein</fullName>
    </recommendedName>
</protein>
<keyword evidence="7" id="KW-0472">Membrane</keyword>
<organism evidence="9 10">
    <name type="scientific">Albula goreensis</name>
    <dbReference type="NCBI Taxonomy" id="1534307"/>
    <lineage>
        <taxon>Eukaryota</taxon>
        <taxon>Metazoa</taxon>
        <taxon>Chordata</taxon>
        <taxon>Craniata</taxon>
        <taxon>Vertebrata</taxon>
        <taxon>Euteleostomi</taxon>
        <taxon>Actinopterygii</taxon>
        <taxon>Neopterygii</taxon>
        <taxon>Teleostei</taxon>
        <taxon>Albuliformes</taxon>
        <taxon>Albulidae</taxon>
        <taxon>Albula</taxon>
    </lineage>
</organism>
<evidence type="ECO:0000256" key="1">
    <source>
        <dbReference type="ARBA" id="ARBA00004167"/>
    </source>
</evidence>
<dbReference type="GO" id="GO:0008270">
    <property type="term" value="F:zinc ion binding"/>
    <property type="evidence" value="ECO:0007669"/>
    <property type="project" value="UniProtKB-KW"/>
</dbReference>
<evidence type="ECO:0000256" key="6">
    <source>
        <dbReference type="ARBA" id="ARBA00022989"/>
    </source>
</evidence>
<evidence type="ECO:0000313" key="10">
    <source>
        <dbReference type="Proteomes" id="UP000829720"/>
    </source>
</evidence>
<keyword evidence="6" id="KW-1133">Transmembrane helix</keyword>
<dbReference type="EMBL" id="JAERUA010000003">
    <property type="protein sequence ID" value="KAI1901706.1"/>
    <property type="molecule type" value="Genomic_DNA"/>
</dbReference>
<comment type="subcellular location">
    <subcellularLocation>
        <location evidence="1">Membrane</location>
        <topology evidence="1">Single-pass membrane protein</topology>
    </subcellularLocation>
</comment>
<dbReference type="GO" id="GO:0006612">
    <property type="term" value="P:protein targeting to membrane"/>
    <property type="evidence" value="ECO:0007669"/>
    <property type="project" value="TreeGrafter"/>
</dbReference>
<evidence type="ECO:0000256" key="3">
    <source>
        <dbReference type="ARBA" id="ARBA00022723"/>
    </source>
</evidence>
<reference evidence="9" key="1">
    <citation type="submission" date="2021-01" db="EMBL/GenBank/DDBJ databases">
        <authorList>
            <person name="Zahm M."/>
            <person name="Roques C."/>
            <person name="Cabau C."/>
            <person name="Klopp C."/>
            <person name="Donnadieu C."/>
            <person name="Jouanno E."/>
            <person name="Lampietro C."/>
            <person name="Louis A."/>
            <person name="Herpin A."/>
            <person name="Echchiki A."/>
            <person name="Berthelot C."/>
            <person name="Parey E."/>
            <person name="Roest-Crollius H."/>
            <person name="Braasch I."/>
            <person name="Postlethwait J."/>
            <person name="Bobe J."/>
            <person name="Montfort J."/>
            <person name="Bouchez O."/>
            <person name="Begum T."/>
            <person name="Mejri S."/>
            <person name="Adams A."/>
            <person name="Chen W.-J."/>
            <person name="Guiguen Y."/>
        </authorList>
    </citation>
    <scope>NUCLEOTIDE SEQUENCE</scope>
    <source>
        <tissue evidence="9">Blood</tissue>
    </source>
</reference>
<keyword evidence="4" id="KW-0863">Zinc-finger</keyword>
<dbReference type="AlphaFoldDB" id="A0A8T3E0D1"/>
<keyword evidence="3" id="KW-0479">Metal-binding</keyword>
<dbReference type="GO" id="GO:0051205">
    <property type="term" value="P:protein insertion into membrane"/>
    <property type="evidence" value="ECO:0007669"/>
    <property type="project" value="TreeGrafter"/>
</dbReference>
<keyword evidence="2" id="KW-0812">Transmembrane</keyword>
<dbReference type="OrthoDB" id="8121437at2759"/>
<evidence type="ECO:0000313" key="9">
    <source>
        <dbReference type="EMBL" id="KAI1901706.1"/>
    </source>
</evidence>
<evidence type="ECO:0000256" key="7">
    <source>
        <dbReference type="ARBA" id="ARBA00023136"/>
    </source>
</evidence>
<dbReference type="PANTHER" id="PTHR14402">
    <property type="entry name" value="RECEPTOR TRANSPORTING PROTEIN"/>
    <property type="match status" value="1"/>
</dbReference>
<evidence type="ECO:0000256" key="2">
    <source>
        <dbReference type="ARBA" id="ARBA00022692"/>
    </source>
</evidence>
<comment type="caution">
    <text evidence="9">The sequence shown here is derived from an EMBL/GenBank/DDBJ whole genome shotgun (WGS) entry which is preliminary data.</text>
</comment>
<dbReference type="Pfam" id="PF13695">
    <property type="entry name" value="Zn_ribbon_3CxxC"/>
    <property type="match status" value="1"/>
</dbReference>
<evidence type="ECO:0000256" key="5">
    <source>
        <dbReference type="ARBA" id="ARBA00022833"/>
    </source>
</evidence>
<accession>A0A8T3E0D1</accession>
<dbReference type="Proteomes" id="UP000829720">
    <property type="component" value="Unassembled WGS sequence"/>
</dbReference>
<dbReference type="GO" id="GO:0031849">
    <property type="term" value="F:olfactory receptor binding"/>
    <property type="evidence" value="ECO:0007669"/>
    <property type="project" value="TreeGrafter"/>
</dbReference>
<dbReference type="GO" id="GO:0016020">
    <property type="term" value="C:membrane"/>
    <property type="evidence" value="ECO:0007669"/>
    <property type="project" value="UniProtKB-SubCell"/>
</dbReference>
<dbReference type="PANTHER" id="PTHR14402:SF20">
    <property type="entry name" value="RECEPTOR-TRANSPORTING PROTEIN 2"/>
    <property type="match status" value="1"/>
</dbReference>
<dbReference type="SMART" id="SM01328">
    <property type="entry name" value="zf-3CxxC"/>
    <property type="match status" value="1"/>
</dbReference>
<sequence length="174" mass="20063">MGTDLTPSLWESTFNKLLEEELEYNDTWVFRFNNSLHEQLSPEEKRRGWKIYCPSAFGQFKCKTCSKTWPSARVMVLFHYRLQKERGTVVMRRFGQKCRRCNGDFARPGFSPRVVEEVLLKLISKIRKNCYGEEDEGGGCSSESTVVWTKPHESSLCEACAKGICSKVDQDRSA</sequence>
<proteinExistence type="predicted"/>
<keyword evidence="5" id="KW-0862">Zinc</keyword>
<name>A0A8T3E0D1_9TELE</name>
<evidence type="ECO:0000259" key="8">
    <source>
        <dbReference type="SMART" id="SM01328"/>
    </source>
</evidence>
<dbReference type="InterPro" id="IPR027377">
    <property type="entry name" value="ZAR1/RTP1-5-like_Znf-3CxxC"/>
</dbReference>
<gene>
    <name evidence="9" type="ORF">AGOR_G00037150</name>
</gene>
<evidence type="ECO:0000256" key="4">
    <source>
        <dbReference type="ARBA" id="ARBA00022771"/>
    </source>
</evidence>
<dbReference type="InterPro" id="IPR026096">
    <property type="entry name" value="R-trans_p"/>
</dbReference>
<keyword evidence="10" id="KW-1185">Reference proteome</keyword>